<comment type="caution">
    <text evidence="5">The sequence shown here is derived from an EMBL/GenBank/DDBJ whole genome shotgun (WGS) entry which is preliminary data.</text>
</comment>
<feature type="domain" description="C1q" evidence="4">
    <location>
        <begin position="123"/>
        <end position="254"/>
    </location>
</feature>
<dbReference type="InterPro" id="IPR008983">
    <property type="entry name" value="Tumour_necrosis_fac-like_dom"/>
</dbReference>
<dbReference type="AlphaFoldDB" id="A0A9D4GDI4"/>
<gene>
    <name evidence="5" type="ORF">DPMN_143351</name>
</gene>
<dbReference type="GO" id="GO:0005576">
    <property type="term" value="C:extracellular region"/>
    <property type="evidence" value="ECO:0007669"/>
    <property type="project" value="UniProtKB-SubCell"/>
</dbReference>
<dbReference type="InterPro" id="IPR001073">
    <property type="entry name" value="C1q_dom"/>
</dbReference>
<keyword evidence="2" id="KW-0964">Secreted</keyword>
<dbReference type="SMART" id="SM00110">
    <property type="entry name" value="C1Q"/>
    <property type="match status" value="1"/>
</dbReference>
<evidence type="ECO:0000313" key="5">
    <source>
        <dbReference type="EMBL" id="KAH3814838.1"/>
    </source>
</evidence>
<evidence type="ECO:0000256" key="3">
    <source>
        <dbReference type="ARBA" id="ARBA00022729"/>
    </source>
</evidence>
<evidence type="ECO:0000259" key="4">
    <source>
        <dbReference type="PROSITE" id="PS50871"/>
    </source>
</evidence>
<dbReference type="InterPro" id="IPR050822">
    <property type="entry name" value="Cerebellin_Synaptic_Org"/>
</dbReference>
<dbReference type="Pfam" id="PF00386">
    <property type="entry name" value="C1q"/>
    <property type="match status" value="1"/>
</dbReference>
<dbReference type="PANTHER" id="PTHR22923">
    <property type="entry name" value="CEREBELLIN-RELATED"/>
    <property type="match status" value="1"/>
</dbReference>
<dbReference type="SUPFAM" id="SSF49842">
    <property type="entry name" value="TNF-like"/>
    <property type="match status" value="1"/>
</dbReference>
<proteinExistence type="predicted"/>
<keyword evidence="6" id="KW-1185">Reference proteome</keyword>
<accession>A0A9D4GDI4</accession>
<organism evidence="5 6">
    <name type="scientific">Dreissena polymorpha</name>
    <name type="common">Zebra mussel</name>
    <name type="synonym">Mytilus polymorpha</name>
    <dbReference type="NCBI Taxonomy" id="45954"/>
    <lineage>
        <taxon>Eukaryota</taxon>
        <taxon>Metazoa</taxon>
        <taxon>Spiralia</taxon>
        <taxon>Lophotrochozoa</taxon>
        <taxon>Mollusca</taxon>
        <taxon>Bivalvia</taxon>
        <taxon>Autobranchia</taxon>
        <taxon>Heteroconchia</taxon>
        <taxon>Euheterodonta</taxon>
        <taxon>Imparidentia</taxon>
        <taxon>Neoheterodontei</taxon>
        <taxon>Myida</taxon>
        <taxon>Dreissenoidea</taxon>
        <taxon>Dreissenidae</taxon>
        <taxon>Dreissena</taxon>
    </lineage>
</organism>
<reference evidence="5" key="2">
    <citation type="submission" date="2020-11" db="EMBL/GenBank/DDBJ databases">
        <authorList>
            <person name="McCartney M.A."/>
            <person name="Auch B."/>
            <person name="Kono T."/>
            <person name="Mallez S."/>
            <person name="Becker A."/>
            <person name="Gohl D.M."/>
            <person name="Silverstein K.A.T."/>
            <person name="Koren S."/>
            <person name="Bechman K.B."/>
            <person name="Herman A."/>
            <person name="Abrahante J.E."/>
            <person name="Garbe J."/>
        </authorList>
    </citation>
    <scope>NUCLEOTIDE SEQUENCE</scope>
    <source>
        <strain evidence="5">Duluth1</strain>
        <tissue evidence="5">Whole animal</tissue>
    </source>
</reference>
<dbReference type="PANTHER" id="PTHR22923:SF116">
    <property type="entry name" value="C1Q DOMAIN-CONTAINING PROTEIN"/>
    <property type="match status" value="1"/>
</dbReference>
<dbReference type="Proteomes" id="UP000828390">
    <property type="component" value="Unassembled WGS sequence"/>
</dbReference>
<evidence type="ECO:0000256" key="1">
    <source>
        <dbReference type="ARBA" id="ARBA00004613"/>
    </source>
</evidence>
<protein>
    <recommendedName>
        <fullName evidence="4">C1q domain-containing protein</fullName>
    </recommendedName>
</protein>
<dbReference type="Gene3D" id="2.60.120.40">
    <property type="match status" value="1"/>
</dbReference>
<dbReference type="PRINTS" id="PR00007">
    <property type="entry name" value="COMPLEMNTC1Q"/>
</dbReference>
<reference evidence="5" key="1">
    <citation type="journal article" date="2019" name="bioRxiv">
        <title>The Genome of the Zebra Mussel, Dreissena polymorpha: A Resource for Invasive Species Research.</title>
        <authorList>
            <person name="McCartney M.A."/>
            <person name="Auch B."/>
            <person name="Kono T."/>
            <person name="Mallez S."/>
            <person name="Zhang Y."/>
            <person name="Obille A."/>
            <person name="Becker A."/>
            <person name="Abrahante J.E."/>
            <person name="Garbe J."/>
            <person name="Badalamenti J.P."/>
            <person name="Herman A."/>
            <person name="Mangelson H."/>
            <person name="Liachko I."/>
            <person name="Sullivan S."/>
            <person name="Sone E.D."/>
            <person name="Koren S."/>
            <person name="Silverstein K.A.T."/>
            <person name="Beckman K.B."/>
            <person name="Gohl D.M."/>
        </authorList>
    </citation>
    <scope>NUCLEOTIDE SEQUENCE</scope>
    <source>
        <strain evidence="5">Duluth1</strain>
        <tissue evidence="5">Whole animal</tissue>
    </source>
</reference>
<dbReference type="PROSITE" id="PS50871">
    <property type="entry name" value="C1Q"/>
    <property type="match status" value="1"/>
</dbReference>
<evidence type="ECO:0000256" key="2">
    <source>
        <dbReference type="ARBA" id="ARBA00022525"/>
    </source>
</evidence>
<keyword evidence="3" id="KW-0732">Signal</keyword>
<dbReference type="EMBL" id="JAIWYP010000006">
    <property type="protein sequence ID" value="KAH3814838.1"/>
    <property type="molecule type" value="Genomic_DNA"/>
</dbReference>
<name>A0A9D4GDI4_DREPO</name>
<sequence>MNVISVAVAKEPSCPACSRYDFEEKLLERVLRNELAIETMLKEIRETNVKVESALNLMQGDRKKIEATLDALDKSKGDMKSQLNNAISSGMTNMSEAVSDLTRNASMTISQIKKETAVLKDQLSIPTVYFHAQYPADVSLDSGQVVVYSSVRVNEGQGYDQNTGRFTVSIPGLYAFTVQSCATSSKNAFLAIVRDGTEIQVAYFHTTTDHQCVSMQAFVKLAPSMKIWVQSLGTSSLTQIRDSFNSFSGVLLHL</sequence>
<comment type="subcellular location">
    <subcellularLocation>
        <location evidence="1">Secreted</location>
    </subcellularLocation>
</comment>
<evidence type="ECO:0000313" key="6">
    <source>
        <dbReference type="Proteomes" id="UP000828390"/>
    </source>
</evidence>